<dbReference type="EMBL" id="JAPHNI010001097">
    <property type="protein sequence ID" value="KAJ8106696.1"/>
    <property type="molecule type" value="Genomic_DNA"/>
</dbReference>
<keyword evidence="2" id="KW-1185">Reference proteome</keyword>
<gene>
    <name evidence="1" type="ORF">OPT61_g9366</name>
</gene>
<organism evidence="1 2">
    <name type="scientific">Boeremia exigua</name>
    <dbReference type="NCBI Taxonomy" id="749465"/>
    <lineage>
        <taxon>Eukaryota</taxon>
        <taxon>Fungi</taxon>
        <taxon>Dikarya</taxon>
        <taxon>Ascomycota</taxon>
        <taxon>Pezizomycotina</taxon>
        <taxon>Dothideomycetes</taxon>
        <taxon>Pleosporomycetidae</taxon>
        <taxon>Pleosporales</taxon>
        <taxon>Pleosporineae</taxon>
        <taxon>Didymellaceae</taxon>
        <taxon>Boeremia</taxon>
    </lineage>
</organism>
<protein>
    <submittedName>
        <fullName evidence="1">Uncharacterized protein</fullName>
    </submittedName>
</protein>
<evidence type="ECO:0000313" key="2">
    <source>
        <dbReference type="Proteomes" id="UP001153331"/>
    </source>
</evidence>
<sequence length="143" mass="15366">MVVGVPLYGRSFANTEGPGTAYQGQGQGSWEVGVYDYKALLVEGTGVTNDMSVGASWSYDQNSRLMVSYDTPAMVRMKADLIKERGFGGAMYWESSGDRKGDGSLISTFVRSVGGVGALDQTQNVLHYPASKYDNLRAGFPGE</sequence>
<comment type="caution">
    <text evidence="1">The sequence shown here is derived from an EMBL/GenBank/DDBJ whole genome shotgun (WGS) entry which is preliminary data.</text>
</comment>
<reference evidence="1" key="1">
    <citation type="submission" date="2022-11" db="EMBL/GenBank/DDBJ databases">
        <title>Genome Sequence of Boeremia exigua.</title>
        <authorList>
            <person name="Buettner E."/>
        </authorList>
    </citation>
    <scope>NUCLEOTIDE SEQUENCE</scope>
    <source>
        <strain evidence="1">CU02</strain>
    </source>
</reference>
<evidence type="ECO:0000313" key="1">
    <source>
        <dbReference type="EMBL" id="KAJ8106696.1"/>
    </source>
</evidence>
<name>A0ACC2HVZ9_9PLEO</name>
<accession>A0ACC2HVZ9</accession>
<proteinExistence type="predicted"/>
<dbReference type="Proteomes" id="UP001153331">
    <property type="component" value="Unassembled WGS sequence"/>
</dbReference>